<comment type="caution">
    <text evidence="1">The sequence shown here is derived from an EMBL/GenBank/DDBJ whole genome shotgun (WGS) entry which is preliminary data.</text>
</comment>
<dbReference type="Proteomes" id="UP000032142">
    <property type="component" value="Unassembled WGS sequence"/>
</dbReference>
<proteinExistence type="predicted"/>
<sequence>MEASLKLVVFFTLLLSSGMLFSDVPTMIEAQQKKLKCKTDEDCVRQCATDLHVCTPAGYCACAGSNPECC</sequence>
<evidence type="ECO:0000313" key="2">
    <source>
        <dbReference type="Proteomes" id="UP000032142"/>
    </source>
</evidence>
<keyword evidence="1" id="KW-0456">Lyase</keyword>
<dbReference type="AlphaFoldDB" id="A0A0B0N488"/>
<organism evidence="1 2">
    <name type="scientific">Gossypium arboreum</name>
    <name type="common">Tree cotton</name>
    <name type="synonym">Gossypium nanking</name>
    <dbReference type="NCBI Taxonomy" id="29729"/>
    <lineage>
        <taxon>Eukaryota</taxon>
        <taxon>Viridiplantae</taxon>
        <taxon>Streptophyta</taxon>
        <taxon>Embryophyta</taxon>
        <taxon>Tracheophyta</taxon>
        <taxon>Spermatophyta</taxon>
        <taxon>Magnoliopsida</taxon>
        <taxon>eudicotyledons</taxon>
        <taxon>Gunneridae</taxon>
        <taxon>Pentapetalae</taxon>
        <taxon>rosids</taxon>
        <taxon>malvids</taxon>
        <taxon>Malvales</taxon>
        <taxon>Malvaceae</taxon>
        <taxon>Malvoideae</taxon>
        <taxon>Gossypium</taxon>
    </lineage>
</organism>
<accession>A0A0B0N488</accession>
<dbReference type="GO" id="GO:0016829">
    <property type="term" value="F:lyase activity"/>
    <property type="evidence" value="ECO:0007669"/>
    <property type="project" value="UniProtKB-KW"/>
</dbReference>
<reference evidence="2" key="1">
    <citation type="submission" date="2014-09" db="EMBL/GenBank/DDBJ databases">
        <authorList>
            <person name="Mudge J."/>
            <person name="Ramaraj T."/>
            <person name="Lindquist I.E."/>
            <person name="Bharti A.K."/>
            <person name="Sundararajan A."/>
            <person name="Cameron C.T."/>
            <person name="Woodward J.E."/>
            <person name="May G.D."/>
            <person name="Brubaker C."/>
            <person name="Broadhvest J."/>
            <person name="Wilkins T.A."/>
        </authorList>
    </citation>
    <scope>NUCLEOTIDE SEQUENCE</scope>
    <source>
        <strain evidence="2">cv. AKA8401</strain>
    </source>
</reference>
<keyword evidence="2" id="KW-1185">Reference proteome</keyword>
<evidence type="ECO:0000313" key="1">
    <source>
        <dbReference type="EMBL" id="KHG09228.1"/>
    </source>
</evidence>
<name>A0A0B0N488_GOSAR</name>
<protein>
    <submittedName>
        <fullName evidence="1">Putative pectin lyase A</fullName>
    </submittedName>
</protein>
<dbReference type="EMBL" id="JRRC01535054">
    <property type="protein sequence ID" value="KHG09228.1"/>
    <property type="molecule type" value="Genomic_DNA"/>
</dbReference>
<gene>
    <name evidence="1" type="ORF">F383_16508</name>
</gene>